<dbReference type="EMBL" id="UINC01002015">
    <property type="protein sequence ID" value="SUZ91904.1"/>
    <property type="molecule type" value="Genomic_DNA"/>
</dbReference>
<organism evidence="1">
    <name type="scientific">marine metagenome</name>
    <dbReference type="NCBI Taxonomy" id="408172"/>
    <lineage>
        <taxon>unclassified sequences</taxon>
        <taxon>metagenomes</taxon>
        <taxon>ecological metagenomes</taxon>
    </lineage>
</organism>
<dbReference type="AlphaFoldDB" id="A0A381RKY8"/>
<dbReference type="PROSITE" id="PS50005">
    <property type="entry name" value="TPR"/>
    <property type="match status" value="1"/>
</dbReference>
<dbReference type="PROSITE" id="PS51257">
    <property type="entry name" value="PROKAR_LIPOPROTEIN"/>
    <property type="match status" value="1"/>
</dbReference>
<dbReference type="Gene3D" id="1.25.40.10">
    <property type="entry name" value="Tetratricopeptide repeat domain"/>
    <property type="match status" value="1"/>
</dbReference>
<proteinExistence type="predicted"/>
<evidence type="ECO:0000313" key="1">
    <source>
        <dbReference type="EMBL" id="SUZ91904.1"/>
    </source>
</evidence>
<accession>A0A381RKY8</accession>
<dbReference type="InterPro" id="IPR019734">
    <property type="entry name" value="TPR_rpt"/>
</dbReference>
<reference evidence="1" key="1">
    <citation type="submission" date="2018-05" db="EMBL/GenBank/DDBJ databases">
        <authorList>
            <person name="Lanie J.A."/>
            <person name="Ng W.-L."/>
            <person name="Kazmierczak K.M."/>
            <person name="Andrzejewski T.M."/>
            <person name="Davidsen T.M."/>
            <person name="Wayne K.J."/>
            <person name="Tettelin H."/>
            <person name="Glass J.I."/>
            <person name="Rusch D."/>
            <person name="Podicherti R."/>
            <person name="Tsui H.-C.T."/>
            <person name="Winkler M.E."/>
        </authorList>
    </citation>
    <scope>NUCLEOTIDE SEQUENCE</scope>
</reference>
<protein>
    <submittedName>
        <fullName evidence="1">Uncharacterized protein</fullName>
    </submittedName>
</protein>
<dbReference type="SUPFAM" id="SSF48452">
    <property type="entry name" value="TPR-like"/>
    <property type="match status" value="1"/>
</dbReference>
<gene>
    <name evidence="1" type="ORF">METZ01_LOCUS44758</name>
</gene>
<sequence length="286" mass="31831">MSSLQKISMFFIGAFSLVLFSCEEKYSDDDFLFAPPVTYDQLVEEGWSYFQTGDFDTSIESFIMASERDATQPEVYLGLGWSYARNIELIKSISNFQKALSFAFFDPDNETQILAESLVGLALVSLASGNYNECIDYVGQALLLDPDFAFSKDASVNAQSLKLSQAESYYYLEEIQPCFNILHDLGANIDNVSDTTAFGVVSHTNNTLITGEMKVNVMENHQLISVTSAQVDNINYEIMAVNEGTNEFTASGNPIINSGDSISATYYFTIDYADFLNKLLQTIINF</sequence>
<dbReference type="SMART" id="SM00028">
    <property type="entry name" value="TPR"/>
    <property type="match status" value="3"/>
</dbReference>
<dbReference type="Pfam" id="PF13181">
    <property type="entry name" value="TPR_8"/>
    <property type="match status" value="1"/>
</dbReference>
<name>A0A381RKY8_9ZZZZ</name>
<dbReference type="InterPro" id="IPR011990">
    <property type="entry name" value="TPR-like_helical_dom_sf"/>
</dbReference>